<feature type="compositionally biased region" description="Polar residues" evidence="1">
    <location>
        <begin position="26"/>
        <end position="35"/>
    </location>
</feature>
<feature type="region of interest" description="Disordered" evidence="1">
    <location>
        <begin position="120"/>
        <end position="175"/>
    </location>
</feature>
<protein>
    <submittedName>
        <fullName evidence="2">Uncharacterized protein</fullName>
    </submittedName>
</protein>
<feature type="region of interest" description="Disordered" evidence="1">
    <location>
        <begin position="188"/>
        <end position="230"/>
    </location>
</feature>
<name>A0A7U2IAZ2_PHANO</name>
<dbReference type="EMBL" id="CP069042">
    <property type="protein sequence ID" value="QRD06488.1"/>
    <property type="molecule type" value="Genomic_DNA"/>
</dbReference>
<dbReference type="Proteomes" id="UP000663193">
    <property type="component" value="Chromosome 20"/>
</dbReference>
<keyword evidence="3" id="KW-1185">Reference proteome</keyword>
<sequence length="230" mass="25462">MSFHRPYSPSLSSLSSESHHTLLYPTPSSSYRSSFAPQEVTGYETIFDELPRYEEIQTREVPPPPYSEIAPDAEFGGYGGGGGGGYAWEEQLYERVVLHPLPEAGPSRYREVYALGPMGGPRGADENASRPIPLSSMGIPPGVHRPRPTLRNLPFRAGSEARPYPPRSRSQSYVLRASDAQLADLERLREDAWGSDSEDGSEYLSSEGGYEDDSEEDGSEEGLSRREQRM</sequence>
<evidence type="ECO:0000313" key="3">
    <source>
        <dbReference type="Proteomes" id="UP000663193"/>
    </source>
</evidence>
<organism evidence="2 3">
    <name type="scientific">Phaeosphaeria nodorum (strain SN15 / ATCC MYA-4574 / FGSC 10173)</name>
    <name type="common">Glume blotch fungus</name>
    <name type="synonym">Parastagonospora nodorum</name>
    <dbReference type="NCBI Taxonomy" id="321614"/>
    <lineage>
        <taxon>Eukaryota</taxon>
        <taxon>Fungi</taxon>
        <taxon>Dikarya</taxon>
        <taxon>Ascomycota</taxon>
        <taxon>Pezizomycotina</taxon>
        <taxon>Dothideomycetes</taxon>
        <taxon>Pleosporomycetidae</taxon>
        <taxon>Pleosporales</taxon>
        <taxon>Pleosporineae</taxon>
        <taxon>Phaeosphaeriaceae</taxon>
        <taxon>Parastagonospora</taxon>
    </lineage>
</organism>
<evidence type="ECO:0000256" key="1">
    <source>
        <dbReference type="SAM" id="MobiDB-lite"/>
    </source>
</evidence>
<feature type="compositionally biased region" description="Acidic residues" evidence="1">
    <location>
        <begin position="209"/>
        <end position="220"/>
    </location>
</feature>
<dbReference type="VEuPathDB" id="FungiDB:JI435_118580"/>
<gene>
    <name evidence="2" type="ORF">JI435_118580</name>
</gene>
<evidence type="ECO:0000313" key="2">
    <source>
        <dbReference type="EMBL" id="QRD06488.1"/>
    </source>
</evidence>
<feature type="region of interest" description="Disordered" evidence="1">
    <location>
        <begin position="1"/>
        <end position="35"/>
    </location>
</feature>
<reference evidence="3" key="1">
    <citation type="journal article" date="2021" name="BMC Genomics">
        <title>Chromosome-level genome assembly and manually-curated proteome of model necrotroph Parastagonospora nodorum Sn15 reveals a genome-wide trove of candidate effector homologs, and redundancy of virulence-related functions within an accessory chromosome.</title>
        <authorList>
            <person name="Bertazzoni S."/>
            <person name="Jones D.A.B."/>
            <person name="Phan H.T."/>
            <person name="Tan K.-C."/>
            <person name="Hane J.K."/>
        </authorList>
    </citation>
    <scope>NUCLEOTIDE SEQUENCE [LARGE SCALE GENOMIC DNA]</scope>
    <source>
        <strain evidence="3">SN15 / ATCC MYA-4574 / FGSC 10173)</strain>
    </source>
</reference>
<dbReference type="AlphaFoldDB" id="A0A7U2IAZ2"/>
<proteinExistence type="predicted"/>
<accession>A0A7U2IAZ2</accession>